<evidence type="ECO:0000313" key="8">
    <source>
        <dbReference type="EMBL" id="AYA36483.1"/>
    </source>
</evidence>
<protein>
    <submittedName>
        <fullName evidence="8">XRE family transcriptional regulator</fullName>
    </submittedName>
</protein>
<feature type="transmembrane region" description="Helical" evidence="6">
    <location>
        <begin position="147"/>
        <end position="168"/>
    </location>
</feature>
<reference evidence="8 9" key="1">
    <citation type="submission" date="2018-09" db="EMBL/GenBank/DDBJ databases">
        <title>Hymenobacter medium sp. nov., isolated from R2A medium.</title>
        <authorList>
            <person name="Yingchao G."/>
        </authorList>
    </citation>
    <scope>NUCLEOTIDE SEQUENCE [LARGE SCALE GENOMIC DNA]</scope>
    <source>
        <strain evidence="9">sh-6</strain>
    </source>
</reference>
<dbReference type="GO" id="GO:0005829">
    <property type="term" value="C:cytosol"/>
    <property type="evidence" value="ECO:0007669"/>
    <property type="project" value="TreeGrafter"/>
</dbReference>
<keyword evidence="3 6" id="KW-1133">Transmembrane helix</keyword>
<proteinExistence type="predicted"/>
<dbReference type="InterPro" id="IPR050807">
    <property type="entry name" value="TransReg_Diox_bact_type"/>
</dbReference>
<dbReference type="Proteomes" id="UP000262802">
    <property type="component" value="Chromosome"/>
</dbReference>
<dbReference type="PANTHER" id="PTHR46797:SF1">
    <property type="entry name" value="METHYLPHOSPHONATE SYNTHASE"/>
    <property type="match status" value="1"/>
</dbReference>
<dbReference type="Gene3D" id="1.10.260.40">
    <property type="entry name" value="lambda repressor-like DNA-binding domains"/>
    <property type="match status" value="1"/>
</dbReference>
<evidence type="ECO:0000256" key="5">
    <source>
        <dbReference type="ARBA" id="ARBA00023136"/>
    </source>
</evidence>
<dbReference type="PANTHER" id="PTHR46797">
    <property type="entry name" value="HTH-TYPE TRANSCRIPTIONAL REGULATOR"/>
    <property type="match status" value="1"/>
</dbReference>
<organism evidence="8 9">
    <name type="scientific">Hymenobacter oligotrophus</name>
    <dbReference type="NCBI Taxonomy" id="2319843"/>
    <lineage>
        <taxon>Bacteria</taxon>
        <taxon>Pseudomonadati</taxon>
        <taxon>Bacteroidota</taxon>
        <taxon>Cytophagia</taxon>
        <taxon>Cytophagales</taxon>
        <taxon>Hymenobacteraceae</taxon>
        <taxon>Hymenobacter</taxon>
    </lineage>
</organism>
<feature type="domain" description="HTH cro/C1-type" evidence="7">
    <location>
        <begin position="14"/>
        <end position="68"/>
    </location>
</feature>
<dbReference type="Pfam" id="PF01381">
    <property type="entry name" value="HTH_3"/>
    <property type="match status" value="1"/>
</dbReference>
<dbReference type="EMBL" id="CP032317">
    <property type="protein sequence ID" value="AYA36483.1"/>
    <property type="molecule type" value="Genomic_DNA"/>
</dbReference>
<evidence type="ECO:0000259" key="7">
    <source>
        <dbReference type="PROSITE" id="PS50943"/>
    </source>
</evidence>
<dbReference type="InterPro" id="IPR019109">
    <property type="entry name" value="MamF_MmsF"/>
</dbReference>
<evidence type="ECO:0000256" key="3">
    <source>
        <dbReference type="ARBA" id="ARBA00022989"/>
    </source>
</evidence>
<comment type="subcellular location">
    <subcellularLocation>
        <location evidence="1">Membrane</location>
        <topology evidence="1">Multi-pass membrane protein</topology>
    </subcellularLocation>
</comment>
<dbReference type="CDD" id="cd00093">
    <property type="entry name" value="HTH_XRE"/>
    <property type="match status" value="1"/>
</dbReference>
<keyword evidence="5 6" id="KW-0472">Membrane</keyword>
<dbReference type="KEGG" id="hyh:D3Y59_05085"/>
<sequence length="213" mass="23380">MAHSPPAMFSAARIAAIRKSKGYSQEVLAEHSGVSLRTIQRVEQGDTVPRGHTLQALAAALGVSLEDFCSEPQLLPTPPSHAPREPAPAAAALRADPQFLQLLNLSALSLLIFPLLNVVVPLLLWRARRHHILHVAEVGSRVLGFQLLWQVGCFFAYLLLAFGNWVAAHYQRPVFAGGFVALFVLSYVLNVTVVAYYARRLRQGRLDVYPVGL</sequence>
<dbReference type="GO" id="GO:0003677">
    <property type="term" value="F:DNA binding"/>
    <property type="evidence" value="ECO:0007669"/>
    <property type="project" value="UniProtKB-KW"/>
</dbReference>
<evidence type="ECO:0000256" key="4">
    <source>
        <dbReference type="ARBA" id="ARBA00023125"/>
    </source>
</evidence>
<keyword evidence="9" id="KW-1185">Reference proteome</keyword>
<evidence type="ECO:0000256" key="1">
    <source>
        <dbReference type="ARBA" id="ARBA00004141"/>
    </source>
</evidence>
<feature type="transmembrane region" description="Helical" evidence="6">
    <location>
        <begin position="102"/>
        <end position="126"/>
    </location>
</feature>
<dbReference type="Pfam" id="PF09685">
    <property type="entry name" value="MamF_MmsF"/>
    <property type="match status" value="1"/>
</dbReference>
<dbReference type="PROSITE" id="PS50943">
    <property type="entry name" value="HTH_CROC1"/>
    <property type="match status" value="1"/>
</dbReference>
<accession>A0A3B7QZ51</accession>
<dbReference type="InterPro" id="IPR001387">
    <property type="entry name" value="Cro/C1-type_HTH"/>
</dbReference>
<gene>
    <name evidence="8" type="ORF">D3Y59_05085</name>
</gene>
<dbReference type="GO" id="GO:0003700">
    <property type="term" value="F:DNA-binding transcription factor activity"/>
    <property type="evidence" value="ECO:0007669"/>
    <property type="project" value="TreeGrafter"/>
</dbReference>
<evidence type="ECO:0000256" key="6">
    <source>
        <dbReference type="SAM" id="Phobius"/>
    </source>
</evidence>
<dbReference type="SUPFAM" id="SSF47413">
    <property type="entry name" value="lambda repressor-like DNA-binding domains"/>
    <property type="match status" value="1"/>
</dbReference>
<dbReference type="InterPro" id="IPR010982">
    <property type="entry name" value="Lambda_DNA-bd_dom_sf"/>
</dbReference>
<keyword evidence="2 6" id="KW-0812">Transmembrane</keyword>
<dbReference type="AlphaFoldDB" id="A0A3B7QZ51"/>
<evidence type="ECO:0000256" key="2">
    <source>
        <dbReference type="ARBA" id="ARBA00022692"/>
    </source>
</evidence>
<dbReference type="OrthoDB" id="1357763at2"/>
<name>A0A3B7QZ51_9BACT</name>
<feature type="transmembrane region" description="Helical" evidence="6">
    <location>
        <begin position="174"/>
        <end position="198"/>
    </location>
</feature>
<dbReference type="SMART" id="SM00530">
    <property type="entry name" value="HTH_XRE"/>
    <property type="match status" value="1"/>
</dbReference>
<keyword evidence="4" id="KW-0238">DNA-binding</keyword>
<evidence type="ECO:0000313" key="9">
    <source>
        <dbReference type="Proteomes" id="UP000262802"/>
    </source>
</evidence>